<feature type="transmembrane region" description="Helical" evidence="10">
    <location>
        <begin position="7"/>
        <end position="26"/>
    </location>
</feature>
<dbReference type="GO" id="GO:0071978">
    <property type="term" value="P:bacterial-type flagellum-dependent swarming motility"/>
    <property type="evidence" value="ECO:0007669"/>
    <property type="project" value="TreeGrafter"/>
</dbReference>
<comment type="similarity">
    <text evidence="3 10">Belongs to the FliL family.</text>
</comment>
<evidence type="ECO:0000256" key="6">
    <source>
        <dbReference type="ARBA" id="ARBA00022692"/>
    </source>
</evidence>
<keyword evidence="8 10" id="KW-1133">Transmembrane helix</keyword>
<evidence type="ECO:0000256" key="2">
    <source>
        <dbReference type="ARBA" id="ARBA00004162"/>
    </source>
</evidence>
<evidence type="ECO:0000256" key="9">
    <source>
        <dbReference type="ARBA" id="ARBA00023136"/>
    </source>
</evidence>
<dbReference type="InterPro" id="IPR005503">
    <property type="entry name" value="FliL"/>
</dbReference>
<keyword evidence="6 10" id="KW-0812">Transmembrane</keyword>
<evidence type="ECO:0000256" key="4">
    <source>
        <dbReference type="ARBA" id="ARBA00022475"/>
    </source>
</evidence>
<evidence type="ECO:0000256" key="10">
    <source>
        <dbReference type="RuleBase" id="RU364125"/>
    </source>
</evidence>
<dbReference type="PANTHER" id="PTHR35091">
    <property type="entry name" value="FLAGELLAR PROTEIN FLIL"/>
    <property type="match status" value="1"/>
</dbReference>
<evidence type="ECO:0000256" key="7">
    <source>
        <dbReference type="ARBA" id="ARBA00022779"/>
    </source>
</evidence>
<evidence type="ECO:0000313" key="12">
    <source>
        <dbReference type="EMBL" id="CDS83346.1"/>
    </source>
</evidence>
<dbReference type="GO" id="GO:0005886">
    <property type="term" value="C:plasma membrane"/>
    <property type="evidence" value="ECO:0007669"/>
    <property type="project" value="UniProtKB-SubCell"/>
</dbReference>
<dbReference type="EMBL" id="LK932861">
    <property type="protein sequence ID" value="CDS99094.1"/>
    <property type="molecule type" value="Genomic_DNA"/>
</dbReference>
<evidence type="ECO:0000256" key="8">
    <source>
        <dbReference type="ARBA" id="ARBA00022989"/>
    </source>
</evidence>
<proteinExistence type="inferred from homology"/>
<keyword evidence="4 10" id="KW-1003">Cell membrane</keyword>
<evidence type="ECO:0000256" key="3">
    <source>
        <dbReference type="ARBA" id="ARBA00008281"/>
    </source>
</evidence>
<keyword evidence="12" id="KW-0969">Cilium</keyword>
<accession>A0A069A5B7</accession>
<evidence type="ECO:0000256" key="1">
    <source>
        <dbReference type="ARBA" id="ARBA00002254"/>
    </source>
</evidence>
<gene>
    <name evidence="11" type="primary">fliL</name>
    <name evidence="13" type="ORF">BN1095_210169</name>
    <name evidence="11" type="ORF">BN1096_160161</name>
    <name evidence="12" type="ORF">BN1097_140163</name>
</gene>
<evidence type="ECO:0000256" key="5">
    <source>
        <dbReference type="ARBA" id="ARBA00022500"/>
    </source>
</evidence>
<evidence type="ECO:0000313" key="11">
    <source>
        <dbReference type="EMBL" id="CDS83233.1"/>
    </source>
</evidence>
<organism evidence="12">
    <name type="scientific">Clostridioides difficile</name>
    <name type="common">Peptoclostridium difficile</name>
    <dbReference type="NCBI Taxonomy" id="1496"/>
    <lineage>
        <taxon>Bacteria</taxon>
        <taxon>Bacillati</taxon>
        <taxon>Bacillota</taxon>
        <taxon>Clostridia</taxon>
        <taxon>Peptostreptococcales</taxon>
        <taxon>Peptostreptococcaceae</taxon>
        <taxon>Clostridioides</taxon>
    </lineage>
</organism>
<comment type="subcellular location">
    <subcellularLocation>
        <location evidence="2">Cell membrane</location>
        <topology evidence="2">Single-pass membrane protein</topology>
    </subcellularLocation>
</comment>
<dbReference type="EMBL" id="LK932347">
    <property type="protein sequence ID" value="CDS83346.1"/>
    <property type="molecule type" value="Genomic_DNA"/>
</dbReference>
<keyword evidence="7 10" id="KW-0283">Flagellar rotation</keyword>
<comment type="function">
    <text evidence="1 10">Controls the rotational direction of flagella during chemotaxis.</text>
</comment>
<sequence length="145" mass="16375">MFKNKKIIIIILILIIFSAGAGFFILGEGGNKQVDKIAGLFIPTGKDEVKTENLDLEEMVLKLADEGVRYLKVSITVSYDSSYKDIEKNTPLIRDNIINCFMAKRADDFTADNLKNIKEEIKNTLNIQLGENVIQNIYFTNIVVQ</sequence>
<dbReference type="Pfam" id="PF03748">
    <property type="entry name" value="FliL"/>
    <property type="match status" value="1"/>
</dbReference>
<dbReference type="GO" id="GO:0009425">
    <property type="term" value="C:bacterial-type flagellum basal body"/>
    <property type="evidence" value="ECO:0007669"/>
    <property type="project" value="InterPro"/>
</dbReference>
<dbReference type="AlphaFoldDB" id="A0A069A5B7"/>
<evidence type="ECO:0000313" key="13">
    <source>
        <dbReference type="EMBL" id="CDS99094.1"/>
    </source>
</evidence>
<keyword evidence="5 10" id="KW-0145">Chemotaxis</keyword>
<dbReference type="EMBL" id="LK932465">
    <property type="protein sequence ID" value="CDS83233.1"/>
    <property type="molecule type" value="Genomic_DNA"/>
</dbReference>
<keyword evidence="12" id="KW-0966">Cell projection</keyword>
<dbReference type="RefSeq" id="WP_021390011.1">
    <property type="nucleotide sequence ID" value="NZ_BBYB01000122.1"/>
</dbReference>
<protein>
    <recommendedName>
        <fullName evidence="10">Flagellar protein FliL</fullName>
    </recommendedName>
</protein>
<keyword evidence="12" id="KW-0282">Flagellum</keyword>
<keyword evidence="9 10" id="KW-0472">Membrane</keyword>
<name>A0A069A5B7_CLODI</name>
<reference evidence="12" key="1">
    <citation type="submission" date="2014-07" db="EMBL/GenBank/DDBJ databases">
        <authorList>
            <person name="Monot Marc"/>
        </authorList>
    </citation>
    <scope>NUCLEOTIDE SEQUENCE</scope>
    <source>
        <strain evidence="13">7032989</strain>
        <strain evidence="12">7032994</strain>
    </source>
</reference>
<dbReference type="PANTHER" id="PTHR35091:SF2">
    <property type="entry name" value="FLAGELLAR PROTEIN FLIL"/>
    <property type="match status" value="1"/>
</dbReference>
<dbReference type="GO" id="GO:0006935">
    <property type="term" value="P:chemotaxis"/>
    <property type="evidence" value="ECO:0007669"/>
    <property type="project" value="UniProtKB-KW"/>
</dbReference>